<dbReference type="PANTHER" id="PTHR33376:SF4">
    <property type="entry name" value="SIALIC ACID-BINDING PERIPLASMIC PROTEIN SIAP"/>
    <property type="match status" value="1"/>
</dbReference>
<evidence type="ECO:0000256" key="2">
    <source>
        <dbReference type="SAM" id="SignalP"/>
    </source>
</evidence>
<dbReference type="PANTHER" id="PTHR33376">
    <property type="match status" value="1"/>
</dbReference>
<gene>
    <name evidence="3" type="ORF">EMQ25_01010</name>
</gene>
<dbReference type="NCBIfam" id="NF037995">
    <property type="entry name" value="TRAP_S1"/>
    <property type="match status" value="1"/>
</dbReference>
<dbReference type="OrthoDB" id="8016675at2"/>
<keyword evidence="4" id="KW-1185">Reference proteome</keyword>
<dbReference type="RefSeq" id="WP_127186693.1">
    <property type="nucleotide sequence ID" value="NZ_RZNJ01000001.1"/>
</dbReference>
<feature type="signal peptide" evidence="2">
    <location>
        <begin position="1"/>
        <end position="26"/>
    </location>
</feature>
<accession>A0A433XKN1</accession>
<dbReference type="Gene3D" id="3.40.190.170">
    <property type="entry name" value="Bacterial extracellular solute-binding protein, family 7"/>
    <property type="match status" value="1"/>
</dbReference>
<dbReference type="EMBL" id="RZNJ01000001">
    <property type="protein sequence ID" value="RUT34574.1"/>
    <property type="molecule type" value="Genomic_DNA"/>
</dbReference>
<reference evidence="3 4" key="1">
    <citation type="journal article" date="2016" name="Int. J. Syst. Evol. Microbiol.">
        <title>Arsenicitalea aurantiaca gen. nov., sp. nov., a new member of the family Hyphomicrobiaceae, isolated from high-arsenic sediment.</title>
        <authorList>
            <person name="Mu Y."/>
            <person name="Zhou L."/>
            <person name="Zeng X.C."/>
            <person name="Liu L."/>
            <person name="Pan Y."/>
            <person name="Chen X."/>
            <person name="Wang J."/>
            <person name="Li S."/>
            <person name="Li W.J."/>
            <person name="Wang Y."/>
        </authorList>
    </citation>
    <scope>NUCLEOTIDE SEQUENCE [LARGE SCALE GENOMIC DNA]</scope>
    <source>
        <strain evidence="3 4">42-50</strain>
    </source>
</reference>
<protein>
    <submittedName>
        <fullName evidence="3">ABC transporter substrate-binding protein</fullName>
    </submittedName>
</protein>
<dbReference type="InterPro" id="IPR018389">
    <property type="entry name" value="DctP_fam"/>
</dbReference>
<evidence type="ECO:0000256" key="1">
    <source>
        <dbReference type="ARBA" id="ARBA00022729"/>
    </source>
</evidence>
<proteinExistence type="predicted"/>
<dbReference type="InterPro" id="IPR038404">
    <property type="entry name" value="TRAP_DctP_sf"/>
</dbReference>
<sequence length="327" mass="35184">MTKFVRSAAASLIALSVALTGASAQAATLRLGHVFEATHPFNVAAQEAAAQFETCTGGAHRFEIYPASQLGSDAQLQEQIMIGGVDATLAGFIFAANAYPPLALAAAPFVFRDRDHAMAYMQSDLFKEAWAGWEEATGQHILSSGFFGFFNVTSNRPLETPEDMAGLKVRVPNMPIYMAFPNAVGAAPTPIALHEVYLALQQGVAEGSVNGLSMTYANRFYEVQDYVNLTGHMVDFTLFIVSDMAMQQLDEAGQQCLTEAAEFWGERGSQLLFELEEGLRAELEAQGALTFNDVDRAAFEAASKDAQAAFAEMQGATPEALQAILDL</sequence>
<feature type="chain" id="PRO_5019480233" evidence="2">
    <location>
        <begin position="27"/>
        <end position="327"/>
    </location>
</feature>
<organism evidence="3 4">
    <name type="scientific">Arsenicitalea aurantiaca</name>
    <dbReference type="NCBI Taxonomy" id="1783274"/>
    <lineage>
        <taxon>Bacteria</taxon>
        <taxon>Pseudomonadati</taxon>
        <taxon>Pseudomonadota</taxon>
        <taxon>Alphaproteobacteria</taxon>
        <taxon>Hyphomicrobiales</taxon>
        <taxon>Devosiaceae</taxon>
        <taxon>Arsenicitalea</taxon>
    </lineage>
</organism>
<keyword evidence="1 2" id="KW-0732">Signal</keyword>
<evidence type="ECO:0000313" key="3">
    <source>
        <dbReference type="EMBL" id="RUT34574.1"/>
    </source>
</evidence>
<dbReference type="GO" id="GO:0055085">
    <property type="term" value="P:transmembrane transport"/>
    <property type="evidence" value="ECO:0007669"/>
    <property type="project" value="InterPro"/>
</dbReference>
<name>A0A433XKN1_9HYPH</name>
<dbReference type="AlphaFoldDB" id="A0A433XKN1"/>
<dbReference type="Pfam" id="PF03480">
    <property type="entry name" value="DctP"/>
    <property type="match status" value="1"/>
</dbReference>
<dbReference type="Proteomes" id="UP000281547">
    <property type="component" value="Unassembled WGS sequence"/>
</dbReference>
<evidence type="ECO:0000313" key="4">
    <source>
        <dbReference type="Proteomes" id="UP000281547"/>
    </source>
</evidence>
<comment type="caution">
    <text evidence="3">The sequence shown here is derived from an EMBL/GenBank/DDBJ whole genome shotgun (WGS) entry which is preliminary data.</text>
</comment>